<dbReference type="Proteomes" id="UP001626550">
    <property type="component" value="Unassembled WGS sequence"/>
</dbReference>
<dbReference type="EMBL" id="JBJKFK010001201">
    <property type="protein sequence ID" value="KAL3313757.1"/>
    <property type="molecule type" value="Genomic_DNA"/>
</dbReference>
<sequence>MAIKPLAHPKIIKKHRKKFRRHQAHQWNRLGDKWRKPRGIDNRVRRRFKGQIRMPKIGYGSDKRTRHLHPDGFKHVIVHNVRELEVLLMQHRSHAATVAHTVSAKKRATIVERARQLNIRVTNGSAKLRSVEHE</sequence>
<reference evidence="7 8" key="1">
    <citation type="submission" date="2024-11" db="EMBL/GenBank/DDBJ databases">
        <title>Adaptive evolution of stress response genes in parasites aligns with host niche diversity.</title>
        <authorList>
            <person name="Hahn C."/>
            <person name="Resl P."/>
        </authorList>
    </citation>
    <scope>NUCLEOTIDE SEQUENCE [LARGE SCALE GENOMIC DNA]</scope>
    <source>
        <strain evidence="7">EGGRZ-B1_66</strain>
        <tissue evidence="7">Body</tissue>
    </source>
</reference>
<comment type="caution">
    <text evidence="7">The sequence shown here is derived from an EMBL/GenBank/DDBJ whole genome shotgun (WGS) entry which is preliminary data.</text>
</comment>
<dbReference type="CDD" id="cd00513">
    <property type="entry name" value="Ribosomal_L32_L32e"/>
    <property type="match status" value="1"/>
</dbReference>
<accession>A0ABD2Q2B1</accession>
<dbReference type="SUPFAM" id="SSF52042">
    <property type="entry name" value="Ribosomal protein L32e"/>
    <property type="match status" value="1"/>
</dbReference>
<evidence type="ECO:0000256" key="5">
    <source>
        <dbReference type="ARBA" id="ARBA00035335"/>
    </source>
</evidence>
<proteinExistence type="inferred from homology"/>
<evidence type="ECO:0000256" key="6">
    <source>
        <dbReference type="ARBA" id="ARBA00035377"/>
    </source>
</evidence>
<name>A0ABD2Q2B1_9PLAT</name>
<dbReference type="InterPro" id="IPR023654">
    <property type="entry name" value="Ribosomal_eL32_arc"/>
</dbReference>
<dbReference type="PANTHER" id="PTHR23413:SF1">
    <property type="entry name" value="RIBOSOMAL PROTEIN L32"/>
    <property type="match status" value="1"/>
</dbReference>
<dbReference type="AlphaFoldDB" id="A0ABD2Q2B1"/>
<comment type="similarity">
    <text evidence="1">Belongs to the eukaryotic ribosomal protein eL32 family.</text>
</comment>
<dbReference type="InterPro" id="IPR001515">
    <property type="entry name" value="Ribosomal_eL32"/>
</dbReference>
<dbReference type="NCBIfam" id="NF006332">
    <property type="entry name" value="PRK08562.1"/>
    <property type="match status" value="1"/>
</dbReference>
<evidence type="ECO:0000313" key="8">
    <source>
        <dbReference type="Proteomes" id="UP001626550"/>
    </source>
</evidence>
<evidence type="ECO:0000256" key="1">
    <source>
        <dbReference type="ARBA" id="ARBA00008431"/>
    </source>
</evidence>
<gene>
    <name evidence="7" type="primary">RPL32</name>
    <name evidence="7" type="ORF">Ciccas_007638</name>
</gene>
<dbReference type="Pfam" id="PF01655">
    <property type="entry name" value="Ribosomal_L32e"/>
    <property type="match status" value="1"/>
</dbReference>
<keyword evidence="2 7" id="KW-0689">Ribosomal protein</keyword>
<organism evidence="7 8">
    <name type="scientific">Cichlidogyrus casuarinus</name>
    <dbReference type="NCBI Taxonomy" id="1844966"/>
    <lineage>
        <taxon>Eukaryota</taxon>
        <taxon>Metazoa</taxon>
        <taxon>Spiralia</taxon>
        <taxon>Lophotrochozoa</taxon>
        <taxon>Platyhelminthes</taxon>
        <taxon>Monogenea</taxon>
        <taxon>Monopisthocotylea</taxon>
        <taxon>Dactylogyridea</taxon>
        <taxon>Ancyrocephalidae</taxon>
        <taxon>Cichlidogyrus</taxon>
    </lineage>
</organism>
<evidence type="ECO:0000256" key="2">
    <source>
        <dbReference type="ARBA" id="ARBA00022980"/>
    </source>
</evidence>
<keyword evidence="8" id="KW-1185">Reference proteome</keyword>
<evidence type="ECO:0000256" key="4">
    <source>
        <dbReference type="ARBA" id="ARBA00035229"/>
    </source>
</evidence>
<keyword evidence="3" id="KW-0687">Ribonucleoprotein</keyword>
<protein>
    <recommendedName>
        <fullName evidence="4">Large ribosomal subunit protein eL32</fullName>
    </recommendedName>
    <alternativeName>
        <fullName evidence="6">50S ribosomal protein L32e</fullName>
    </alternativeName>
    <alternativeName>
        <fullName evidence="5">60S ribosomal protein L32</fullName>
    </alternativeName>
</protein>
<dbReference type="SMART" id="SM01393">
    <property type="entry name" value="Ribosomal_L32e"/>
    <property type="match status" value="1"/>
</dbReference>
<dbReference type="PANTHER" id="PTHR23413">
    <property type="entry name" value="60S RIBOSOMAL PROTEIN L32 AND DNA-DIRECTED RNA POLYMERASE II, SUBUNIT N"/>
    <property type="match status" value="1"/>
</dbReference>
<dbReference type="GO" id="GO:0005840">
    <property type="term" value="C:ribosome"/>
    <property type="evidence" value="ECO:0007669"/>
    <property type="project" value="UniProtKB-KW"/>
</dbReference>
<dbReference type="GO" id="GO:1990904">
    <property type="term" value="C:ribonucleoprotein complex"/>
    <property type="evidence" value="ECO:0007669"/>
    <property type="project" value="UniProtKB-KW"/>
</dbReference>
<dbReference type="InterPro" id="IPR036351">
    <property type="entry name" value="Ribosomal_eL32_sf"/>
</dbReference>
<evidence type="ECO:0000256" key="3">
    <source>
        <dbReference type="ARBA" id="ARBA00023274"/>
    </source>
</evidence>
<evidence type="ECO:0000313" key="7">
    <source>
        <dbReference type="EMBL" id="KAL3313757.1"/>
    </source>
</evidence>